<dbReference type="InterPro" id="IPR036390">
    <property type="entry name" value="WH_DNA-bd_sf"/>
</dbReference>
<dbReference type="PANTHER" id="PTHR34293">
    <property type="entry name" value="HTH-TYPE TRANSCRIPTIONAL REGULATOR TRMBL2"/>
    <property type="match status" value="1"/>
</dbReference>
<sequence length="287" mass="31887">MLASDNNMIADLKSLGFTEYEAKIYLETLLAAGVPKTAYEISKASGVPRSNTYSALGVLARKGAVLPVTENPTCYVAANPRSMLESLASQTAVTCNRAATNLERLAPKVENQYVWVLRGEESTADEINKLLGSATTSIWIKASDSVLRNHAAALKKAARKKGMRVMIVLFGRDKSEFEFSENCRVYIHENDGTRMGKADNLFTIVIDFNEMITVNASDQYVGARTRSPAIVTMASSLIRHDYYMAEIFQKFGDQITAEFGRYLARLRLDAYTPDQIDSFYENTGLER</sequence>
<dbReference type="Gene3D" id="1.10.10.10">
    <property type="entry name" value="Winged helix-like DNA-binding domain superfamily/Winged helix DNA-binding domain"/>
    <property type="match status" value="1"/>
</dbReference>
<protein>
    <submittedName>
        <fullName evidence="3">Transcriptional regulator</fullName>
    </submittedName>
</protein>
<dbReference type="EMBL" id="PDNV01000002">
    <property type="protein sequence ID" value="PLC55317.1"/>
    <property type="molecule type" value="Genomic_DNA"/>
</dbReference>
<dbReference type="InterPro" id="IPR021586">
    <property type="entry name" value="Tscrpt_reg_TrmB_C"/>
</dbReference>
<name>A0A2N4UJW1_9BURK</name>
<dbReference type="InterPro" id="IPR002831">
    <property type="entry name" value="Tscrpt_reg_TrmB_N"/>
</dbReference>
<feature type="domain" description="Transcription regulator TrmB N-terminal" evidence="1">
    <location>
        <begin position="12"/>
        <end position="80"/>
    </location>
</feature>
<dbReference type="SUPFAM" id="SSF46785">
    <property type="entry name" value="Winged helix' DNA-binding domain"/>
    <property type="match status" value="1"/>
</dbReference>
<dbReference type="InterPro" id="IPR051797">
    <property type="entry name" value="TrmB-like"/>
</dbReference>
<gene>
    <name evidence="3" type="ORF">CR155_03695</name>
</gene>
<proteinExistence type="predicted"/>
<reference evidence="3 4" key="1">
    <citation type="submission" date="2017-10" db="EMBL/GenBank/DDBJ databases">
        <title>Two draft genome sequences of Pusillimonas sp. strains isolated from a nitrate- and radionuclide-contaminated groundwater in Russia.</title>
        <authorList>
            <person name="Grouzdev D.S."/>
            <person name="Tourova T.P."/>
            <person name="Goeva M.A."/>
            <person name="Babich T.L."/>
            <person name="Sokolova D.S."/>
            <person name="Abdullin R."/>
            <person name="Poltaraus A.B."/>
            <person name="Toshchakov S.V."/>
            <person name="Nazina T.N."/>
        </authorList>
    </citation>
    <scope>NUCLEOTIDE SEQUENCE [LARGE SCALE GENOMIC DNA]</scope>
    <source>
        <strain evidence="3 4">JR1/69-2-13</strain>
    </source>
</reference>
<evidence type="ECO:0000259" key="1">
    <source>
        <dbReference type="Pfam" id="PF01978"/>
    </source>
</evidence>
<dbReference type="Proteomes" id="UP000234328">
    <property type="component" value="Unassembled WGS sequence"/>
</dbReference>
<keyword evidence="4" id="KW-1185">Reference proteome</keyword>
<comment type="caution">
    <text evidence="3">The sequence shown here is derived from an EMBL/GenBank/DDBJ whole genome shotgun (WGS) entry which is preliminary data.</text>
</comment>
<accession>A0A2N4UJW1</accession>
<evidence type="ECO:0000259" key="2">
    <source>
        <dbReference type="Pfam" id="PF11495"/>
    </source>
</evidence>
<organism evidence="3 4">
    <name type="scientific">Pollutimonas nitritireducens</name>
    <dbReference type="NCBI Taxonomy" id="2045209"/>
    <lineage>
        <taxon>Bacteria</taxon>
        <taxon>Pseudomonadati</taxon>
        <taxon>Pseudomonadota</taxon>
        <taxon>Betaproteobacteria</taxon>
        <taxon>Burkholderiales</taxon>
        <taxon>Alcaligenaceae</taxon>
        <taxon>Pollutimonas</taxon>
    </lineage>
</organism>
<evidence type="ECO:0000313" key="4">
    <source>
        <dbReference type="Proteomes" id="UP000234328"/>
    </source>
</evidence>
<feature type="domain" description="Transcription regulator TrmB C-terminal" evidence="2">
    <location>
        <begin position="113"/>
        <end position="203"/>
    </location>
</feature>
<dbReference type="CDD" id="cd09124">
    <property type="entry name" value="PLDc_like_TrmB_middle"/>
    <property type="match status" value="1"/>
</dbReference>
<dbReference type="AlphaFoldDB" id="A0A2N4UJW1"/>
<dbReference type="Pfam" id="PF11495">
    <property type="entry name" value="Regulator_TrmB"/>
    <property type="match status" value="1"/>
</dbReference>
<dbReference type="PANTHER" id="PTHR34293:SF1">
    <property type="entry name" value="HTH-TYPE TRANSCRIPTIONAL REGULATOR TRMBL2"/>
    <property type="match status" value="1"/>
</dbReference>
<evidence type="ECO:0000313" key="3">
    <source>
        <dbReference type="EMBL" id="PLC55317.1"/>
    </source>
</evidence>
<dbReference type="Pfam" id="PF01978">
    <property type="entry name" value="TrmB"/>
    <property type="match status" value="1"/>
</dbReference>
<dbReference type="InterPro" id="IPR036388">
    <property type="entry name" value="WH-like_DNA-bd_sf"/>
</dbReference>